<keyword evidence="2" id="KW-1185">Reference proteome</keyword>
<evidence type="ECO:0000313" key="1">
    <source>
        <dbReference type="EMBL" id="KAK0063181.1"/>
    </source>
</evidence>
<protein>
    <submittedName>
        <fullName evidence="1">Uncharacterized protein</fullName>
    </submittedName>
</protein>
<gene>
    <name evidence="1" type="ORF">Bpfe_007377</name>
</gene>
<dbReference type="EMBL" id="JASAOG010000022">
    <property type="protein sequence ID" value="KAK0063181.1"/>
    <property type="molecule type" value="Genomic_DNA"/>
</dbReference>
<evidence type="ECO:0000313" key="2">
    <source>
        <dbReference type="Proteomes" id="UP001233172"/>
    </source>
</evidence>
<accession>A0AAD8BYR6</accession>
<comment type="caution">
    <text evidence="1">The sequence shown here is derived from an EMBL/GenBank/DDBJ whole genome shotgun (WGS) entry which is preliminary data.</text>
</comment>
<sequence>MIRAHSLPQSTLSHLFIRAPAPQKEDVWSTHESRWVKSTYIIFFLASPSFFFYLHPPLDAPENFQEHRAAATGVAAAEAVVSPPSPGPLVERVNEPK</sequence>
<dbReference type="Proteomes" id="UP001233172">
    <property type="component" value="Unassembled WGS sequence"/>
</dbReference>
<name>A0AAD8BYR6_BIOPF</name>
<organism evidence="1 2">
    <name type="scientific">Biomphalaria pfeifferi</name>
    <name type="common">Bloodfluke planorb</name>
    <name type="synonym">Freshwater snail</name>
    <dbReference type="NCBI Taxonomy" id="112525"/>
    <lineage>
        <taxon>Eukaryota</taxon>
        <taxon>Metazoa</taxon>
        <taxon>Spiralia</taxon>
        <taxon>Lophotrochozoa</taxon>
        <taxon>Mollusca</taxon>
        <taxon>Gastropoda</taxon>
        <taxon>Heterobranchia</taxon>
        <taxon>Euthyneura</taxon>
        <taxon>Panpulmonata</taxon>
        <taxon>Hygrophila</taxon>
        <taxon>Lymnaeoidea</taxon>
        <taxon>Planorbidae</taxon>
        <taxon>Biomphalaria</taxon>
    </lineage>
</organism>
<reference evidence="1" key="1">
    <citation type="journal article" date="2023" name="PLoS Negl. Trop. Dis.">
        <title>A genome sequence for Biomphalaria pfeifferi, the major vector snail for the human-infecting parasite Schistosoma mansoni.</title>
        <authorList>
            <person name="Bu L."/>
            <person name="Lu L."/>
            <person name="Laidemitt M.R."/>
            <person name="Zhang S.M."/>
            <person name="Mutuku M."/>
            <person name="Mkoji G."/>
            <person name="Steinauer M."/>
            <person name="Loker E.S."/>
        </authorList>
    </citation>
    <scope>NUCLEOTIDE SEQUENCE</scope>
    <source>
        <strain evidence="1">KasaAsao</strain>
    </source>
</reference>
<proteinExistence type="predicted"/>
<reference evidence="1" key="2">
    <citation type="submission" date="2023-04" db="EMBL/GenBank/DDBJ databases">
        <authorList>
            <person name="Bu L."/>
            <person name="Lu L."/>
            <person name="Laidemitt M.R."/>
            <person name="Zhang S.M."/>
            <person name="Mutuku M."/>
            <person name="Mkoji G."/>
            <person name="Steinauer M."/>
            <person name="Loker E.S."/>
        </authorList>
    </citation>
    <scope>NUCLEOTIDE SEQUENCE</scope>
    <source>
        <strain evidence="1">KasaAsao</strain>
        <tissue evidence="1">Whole Snail</tissue>
    </source>
</reference>
<dbReference type="AlphaFoldDB" id="A0AAD8BYR6"/>